<dbReference type="InterPro" id="IPR053224">
    <property type="entry name" value="Sensory_adhesion_molecule"/>
</dbReference>
<dbReference type="Proteomes" id="UP001279734">
    <property type="component" value="Unassembled WGS sequence"/>
</dbReference>
<keyword evidence="3" id="KW-1185">Reference proteome</keyword>
<dbReference type="GO" id="GO:0005783">
    <property type="term" value="C:endoplasmic reticulum"/>
    <property type="evidence" value="ECO:0007669"/>
    <property type="project" value="TreeGrafter"/>
</dbReference>
<dbReference type="PANTHER" id="PTHR31460">
    <property type="match status" value="1"/>
</dbReference>
<evidence type="ECO:0000256" key="1">
    <source>
        <dbReference type="SAM" id="Phobius"/>
    </source>
</evidence>
<gene>
    <name evidence="2" type="ORF">Nepgr_028540</name>
</gene>
<keyword evidence="1" id="KW-1133">Transmembrane helix</keyword>
<evidence type="ECO:0000313" key="3">
    <source>
        <dbReference type="Proteomes" id="UP001279734"/>
    </source>
</evidence>
<protein>
    <submittedName>
        <fullName evidence="2">Uncharacterized protein</fullName>
    </submittedName>
</protein>
<evidence type="ECO:0000313" key="2">
    <source>
        <dbReference type="EMBL" id="GMH26697.1"/>
    </source>
</evidence>
<dbReference type="SUPFAM" id="SSF101898">
    <property type="entry name" value="NHL repeat"/>
    <property type="match status" value="1"/>
</dbReference>
<dbReference type="AlphaFoldDB" id="A0AAD3Y278"/>
<dbReference type="Gene3D" id="2.120.10.30">
    <property type="entry name" value="TolB, C-terminal domain"/>
    <property type="match status" value="1"/>
</dbReference>
<name>A0AAD3Y278_NEPGR</name>
<proteinExistence type="predicted"/>
<organism evidence="2 3">
    <name type="scientific">Nepenthes gracilis</name>
    <name type="common">Slender pitcher plant</name>
    <dbReference type="NCBI Taxonomy" id="150966"/>
    <lineage>
        <taxon>Eukaryota</taxon>
        <taxon>Viridiplantae</taxon>
        <taxon>Streptophyta</taxon>
        <taxon>Embryophyta</taxon>
        <taxon>Tracheophyta</taxon>
        <taxon>Spermatophyta</taxon>
        <taxon>Magnoliopsida</taxon>
        <taxon>eudicotyledons</taxon>
        <taxon>Gunneridae</taxon>
        <taxon>Pentapetalae</taxon>
        <taxon>Caryophyllales</taxon>
        <taxon>Nepenthaceae</taxon>
        <taxon>Nepenthes</taxon>
    </lineage>
</organism>
<dbReference type="PANTHER" id="PTHR31460:SF3">
    <property type="entry name" value="MESOCENTIN"/>
    <property type="match status" value="1"/>
</dbReference>
<reference evidence="2" key="1">
    <citation type="submission" date="2023-05" db="EMBL/GenBank/DDBJ databases">
        <title>Nepenthes gracilis genome sequencing.</title>
        <authorList>
            <person name="Fukushima K."/>
        </authorList>
    </citation>
    <scope>NUCLEOTIDE SEQUENCE</scope>
    <source>
        <strain evidence="2">SING2019-196</strain>
    </source>
</reference>
<feature type="transmembrane region" description="Helical" evidence="1">
    <location>
        <begin position="87"/>
        <end position="106"/>
    </location>
</feature>
<accession>A0AAD3Y278</accession>
<comment type="caution">
    <text evidence="2">The sequence shown here is derived from an EMBL/GenBank/DDBJ whole genome shotgun (WGS) entry which is preliminary data.</text>
</comment>
<sequence>MTMDVNREWRKARERKAKATEKGWMGFCSGWSLEELNAMGSCWLWIGFQRNRINRVGFSAWFSKIGRRCLHPTTMTLFDARSNGHQLIYFIAFIIIMLSVSPSLAADCHVIKFRSPGLYPEGLTWDPSAQHFIVGSLRNRTLYSISDAAVVYTLLSDPSLPPNSSILGLAVDSRHRRLLAAIHSMEPLPPFNALASYDLRSLRPIFLSPLPPDSSALSPSRDIANAIAVDYEGNAYVTNSGNNFIWKVNIDGEPSIFSRSPLFTRYPVDRSSPYSYSGLNGIVYVSMGYLLVVQSNTGKLFKVDAVDGKARVVILNEELPLADDVAVRRDGVVVVVSPINGAWFLKSRDSWGEGVVVDRIALDSERFPTSVAIGGGQRVYVLYGHVDEGIKDKVEREWFSIEEIRSGKEESGVDNVWAFVLIGLGLAYFLFWRFQMGQLVKNMNKKTA</sequence>
<keyword evidence="1" id="KW-0472">Membrane</keyword>
<dbReference type="EMBL" id="BSYO01000031">
    <property type="protein sequence ID" value="GMH26697.1"/>
    <property type="molecule type" value="Genomic_DNA"/>
</dbReference>
<keyword evidence="1" id="KW-0812">Transmembrane</keyword>
<feature type="transmembrane region" description="Helical" evidence="1">
    <location>
        <begin position="416"/>
        <end position="434"/>
    </location>
</feature>
<dbReference type="InterPro" id="IPR011042">
    <property type="entry name" value="6-blade_b-propeller_TolB-like"/>
</dbReference>
<dbReference type="FunFam" id="2.120.10.30:FF:000089">
    <property type="entry name" value="Calcium-dependent phosphotriesterase superfamily protein"/>
    <property type="match status" value="1"/>
</dbReference>